<sequence>MKMTNIFTTSQKVITDLLSLRTDLSVDLCYSYHWRSDSDYPGVLLTCEYELKILYFQ</sequence>
<dbReference type="HOGENOM" id="CLU_3000052_0_0_1"/>
<dbReference type="Proteomes" id="UP000004995">
    <property type="component" value="Unassembled WGS sequence"/>
</dbReference>
<evidence type="ECO:0000313" key="2">
    <source>
        <dbReference type="Proteomes" id="UP000004995"/>
    </source>
</evidence>
<reference evidence="2" key="1">
    <citation type="journal article" date="2012" name="Nat. Biotechnol.">
        <title>Reference genome sequence of the model plant Setaria.</title>
        <authorList>
            <person name="Bennetzen J.L."/>
            <person name="Schmutz J."/>
            <person name="Wang H."/>
            <person name="Percifield R."/>
            <person name="Hawkins J."/>
            <person name="Pontaroli A.C."/>
            <person name="Estep M."/>
            <person name="Feng L."/>
            <person name="Vaughn J.N."/>
            <person name="Grimwood J."/>
            <person name="Jenkins J."/>
            <person name="Barry K."/>
            <person name="Lindquist E."/>
            <person name="Hellsten U."/>
            <person name="Deshpande S."/>
            <person name="Wang X."/>
            <person name="Wu X."/>
            <person name="Mitros T."/>
            <person name="Triplett J."/>
            <person name="Yang X."/>
            <person name="Ye C.Y."/>
            <person name="Mauro-Herrera M."/>
            <person name="Wang L."/>
            <person name="Li P."/>
            <person name="Sharma M."/>
            <person name="Sharma R."/>
            <person name="Ronald P.C."/>
            <person name="Panaud O."/>
            <person name="Kellogg E.A."/>
            <person name="Brutnell T.P."/>
            <person name="Doust A.N."/>
            <person name="Tuskan G.A."/>
            <person name="Rokhsar D."/>
            <person name="Devos K.M."/>
        </authorList>
    </citation>
    <scope>NUCLEOTIDE SEQUENCE [LARGE SCALE GENOMIC DNA]</scope>
    <source>
        <strain evidence="2">cv. Yugu1</strain>
    </source>
</reference>
<keyword evidence="2" id="KW-1185">Reference proteome</keyword>
<dbReference type="InParanoid" id="K3Y0S7"/>
<name>K3Y0S7_SETIT</name>
<proteinExistence type="predicted"/>
<dbReference type="EnsemblPlants" id="KQL09140">
    <property type="protein sequence ID" value="KQL09140"/>
    <property type="gene ID" value="SETIT_007788mg"/>
</dbReference>
<organism evidence="1 2">
    <name type="scientific">Setaria italica</name>
    <name type="common">Foxtail millet</name>
    <name type="synonym">Panicum italicum</name>
    <dbReference type="NCBI Taxonomy" id="4555"/>
    <lineage>
        <taxon>Eukaryota</taxon>
        <taxon>Viridiplantae</taxon>
        <taxon>Streptophyta</taxon>
        <taxon>Embryophyta</taxon>
        <taxon>Tracheophyta</taxon>
        <taxon>Spermatophyta</taxon>
        <taxon>Magnoliopsida</taxon>
        <taxon>Liliopsida</taxon>
        <taxon>Poales</taxon>
        <taxon>Poaceae</taxon>
        <taxon>PACMAD clade</taxon>
        <taxon>Panicoideae</taxon>
        <taxon>Panicodae</taxon>
        <taxon>Paniceae</taxon>
        <taxon>Cenchrinae</taxon>
        <taxon>Setaria</taxon>
    </lineage>
</organism>
<accession>K3Y0S7</accession>
<dbReference type="EMBL" id="AGNK02002186">
    <property type="status" value="NOT_ANNOTATED_CDS"/>
    <property type="molecule type" value="Genomic_DNA"/>
</dbReference>
<dbReference type="Gramene" id="KQL09140">
    <property type="protein sequence ID" value="KQL09140"/>
    <property type="gene ID" value="SETIT_007788mg"/>
</dbReference>
<evidence type="ECO:0000313" key="1">
    <source>
        <dbReference type="EnsemblPlants" id="KQL09140"/>
    </source>
</evidence>
<dbReference type="AlphaFoldDB" id="K3Y0S7"/>
<reference evidence="1" key="2">
    <citation type="submission" date="2018-08" db="UniProtKB">
        <authorList>
            <consortium name="EnsemblPlants"/>
        </authorList>
    </citation>
    <scope>IDENTIFICATION</scope>
    <source>
        <strain evidence="1">Yugu1</strain>
    </source>
</reference>
<protein>
    <submittedName>
        <fullName evidence="1">Uncharacterized protein</fullName>
    </submittedName>
</protein>